<accession>A0ABN8CU41</accession>
<protein>
    <submittedName>
        <fullName evidence="1">Uncharacterized protein</fullName>
    </submittedName>
</protein>
<dbReference type="Proteomes" id="UP001158986">
    <property type="component" value="Unassembled WGS sequence"/>
</dbReference>
<evidence type="ECO:0000313" key="1">
    <source>
        <dbReference type="EMBL" id="CAH0516645.1"/>
    </source>
</evidence>
<sequence>MRTKQCIEFEKHQSTWIYLLHHQAPPPQTRLLTEDTILPLSSLNTASSGSTNTALFHEQPSVSTVPIRRLLLPPPPCYNNASTIVVLNQDKTWTPSNKLLILSLPLLNDLRQNHRLNATTQNKLTVGVVAVEWIIATMAPSESGGLCYSHGGGRRCSLTWCSARAKKGGFCAYHLTGDRTPPSAVDIASTDAVASTTNALVHPHVVETLLSLAKDQSDVKVEQTTSLSSSMLSNGNGKSAYAIATLLN</sequence>
<comment type="caution">
    <text evidence="1">The sequence shown here is derived from an EMBL/GenBank/DDBJ whole genome shotgun (WGS) entry which is preliminary data.</text>
</comment>
<proteinExistence type="predicted"/>
<organism evidence="1 2">
    <name type="scientific">Peronospora belbahrii</name>
    <dbReference type="NCBI Taxonomy" id="622444"/>
    <lineage>
        <taxon>Eukaryota</taxon>
        <taxon>Sar</taxon>
        <taxon>Stramenopiles</taxon>
        <taxon>Oomycota</taxon>
        <taxon>Peronosporomycetes</taxon>
        <taxon>Peronosporales</taxon>
        <taxon>Peronosporaceae</taxon>
        <taxon>Peronospora</taxon>
    </lineage>
</organism>
<gene>
    <name evidence="1" type="ORF">PBS001_LOCUS3300</name>
</gene>
<evidence type="ECO:0000313" key="2">
    <source>
        <dbReference type="Proteomes" id="UP001158986"/>
    </source>
</evidence>
<name>A0ABN8CU41_9STRA</name>
<reference evidence="1 2" key="1">
    <citation type="submission" date="2021-11" db="EMBL/GenBank/DDBJ databases">
        <authorList>
            <person name="Islam A."/>
            <person name="Islam S."/>
            <person name="Flora M.S."/>
            <person name="Rahman M."/>
            <person name="Ziaur R.M."/>
            <person name="Epstein J.H."/>
            <person name="Hassan M."/>
            <person name="Klassen M."/>
            <person name="Woodard K."/>
            <person name="Webb A."/>
            <person name="Webby R.J."/>
            <person name="El Zowalaty M.E."/>
        </authorList>
    </citation>
    <scope>NUCLEOTIDE SEQUENCE [LARGE SCALE GENOMIC DNA]</scope>
    <source>
        <strain evidence="1">Pbs1</strain>
    </source>
</reference>
<keyword evidence="2" id="KW-1185">Reference proteome</keyword>
<dbReference type="EMBL" id="CAKLCB010000185">
    <property type="protein sequence ID" value="CAH0516645.1"/>
    <property type="molecule type" value="Genomic_DNA"/>
</dbReference>